<evidence type="ECO:0000313" key="2">
    <source>
        <dbReference type="Proteomes" id="UP001243330"/>
    </source>
</evidence>
<organism evidence="1 2">
    <name type="scientific">Colletotrichum chrysophilum</name>
    <dbReference type="NCBI Taxonomy" id="1836956"/>
    <lineage>
        <taxon>Eukaryota</taxon>
        <taxon>Fungi</taxon>
        <taxon>Dikarya</taxon>
        <taxon>Ascomycota</taxon>
        <taxon>Pezizomycotina</taxon>
        <taxon>Sordariomycetes</taxon>
        <taxon>Hypocreomycetidae</taxon>
        <taxon>Glomerellales</taxon>
        <taxon>Glomerellaceae</taxon>
        <taxon>Colletotrichum</taxon>
        <taxon>Colletotrichum gloeosporioides species complex</taxon>
    </lineage>
</organism>
<keyword evidence="2" id="KW-1185">Reference proteome</keyword>
<dbReference type="EMBL" id="JAQOWY010000067">
    <property type="protein sequence ID" value="KAK1852796.1"/>
    <property type="molecule type" value="Genomic_DNA"/>
</dbReference>
<gene>
    <name evidence="1" type="ORF">CCHR01_04537</name>
</gene>
<accession>A0AAD9EQD3</accession>
<comment type="caution">
    <text evidence="1">The sequence shown here is derived from an EMBL/GenBank/DDBJ whole genome shotgun (WGS) entry which is preliminary data.</text>
</comment>
<dbReference type="AlphaFoldDB" id="A0AAD9EQD3"/>
<evidence type="ECO:0000313" key="1">
    <source>
        <dbReference type="EMBL" id="KAK1852796.1"/>
    </source>
</evidence>
<protein>
    <submittedName>
        <fullName evidence="1">Uncharacterized protein</fullName>
    </submittedName>
</protein>
<proteinExistence type="predicted"/>
<name>A0AAD9EQD3_9PEZI</name>
<dbReference type="Proteomes" id="UP001243330">
    <property type="component" value="Unassembled WGS sequence"/>
</dbReference>
<sequence>MTTNLRHIDSTAFSSKLEGTKLTAQVVHPVHPCPPHCPYLATVHDGGLPVPGEVPAPPPPVTGIAVPIGPLLASQVEAHPLPQPEPAAFVVPIEATEPPGTTYPDSLL</sequence>
<reference evidence="1" key="1">
    <citation type="submission" date="2023-01" db="EMBL/GenBank/DDBJ databases">
        <title>Colletotrichum chrysophilum M932 genome sequence.</title>
        <authorList>
            <person name="Baroncelli R."/>
        </authorList>
    </citation>
    <scope>NUCLEOTIDE SEQUENCE</scope>
    <source>
        <strain evidence="1">M932</strain>
    </source>
</reference>